<accession>A0A8E0RVQ5</accession>
<name>A0A8E0RVQ5_9TREM</name>
<dbReference type="Proteomes" id="UP000728185">
    <property type="component" value="Unassembled WGS sequence"/>
</dbReference>
<dbReference type="AlphaFoldDB" id="A0A8E0RVQ5"/>
<dbReference type="SUPFAM" id="SSF52317">
    <property type="entry name" value="Class I glutamine amidotransferase-like"/>
    <property type="match status" value="1"/>
</dbReference>
<protein>
    <submittedName>
        <fullName evidence="2">Biotin-protein ligase</fullName>
    </submittedName>
</protein>
<organism evidence="2 3">
    <name type="scientific">Fasciolopsis buskii</name>
    <dbReference type="NCBI Taxonomy" id="27845"/>
    <lineage>
        <taxon>Eukaryota</taxon>
        <taxon>Metazoa</taxon>
        <taxon>Spiralia</taxon>
        <taxon>Lophotrochozoa</taxon>
        <taxon>Platyhelminthes</taxon>
        <taxon>Trematoda</taxon>
        <taxon>Digenea</taxon>
        <taxon>Plagiorchiida</taxon>
        <taxon>Echinostomata</taxon>
        <taxon>Echinostomatoidea</taxon>
        <taxon>Fasciolidae</taxon>
        <taxon>Fasciolopsis</taxon>
    </lineage>
</organism>
<keyword evidence="2" id="KW-0436">Ligase</keyword>
<dbReference type="InterPro" id="IPR029062">
    <property type="entry name" value="Class_I_gatase-like"/>
</dbReference>
<reference evidence="2" key="1">
    <citation type="submission" date="2019-05" db="EMBL/GenBank/DDBJ databases">
        <title>Annotation for the trematode Fasciolopsis buski.</title>
        <authorList>
            <person name="Choi Y.-J."/>
        </authorList>
    </citation>
    <scope>NUCLEOTIDE SEQUENCE</scope>
    <source>
        <strain evidence="2">HT</strain>
        <tissue evidence="2">Whole worm</tissue>
    </source>
</reference>
<evidence type="ECO:0000313" key="2">
    <source>
        <dbReference type="EMBL" id="KAA0195135.1"/>
    </source>
</evidence>
<dbReference type="InterPro" id="IPR019197">
    <property type="entry name" value="Biotin-prot_ligase_N"/>
</dbReference>
<dbReference type="GO" id="GO:0004077">
    <property type="term" value="F:biotin--[biotin carboxyl-carrier protein] ligase activity"/>
    <property type="evidence" value="ECO:0007669"/>
    <property type="project" value="TreeGrafter"/>
</dbReference>
<keyword evidence="3" id="KW-1185">Reference proteome</keyword>
<dbReference type="PANTHER" id="PTHR12835">
    <property type="entry name" value="BIOTIN PROTEIN LIGASE"/>
    <property type="match status" value="1"/>
</dbReference>
<dbReference type="OrthoDB" id="10250105at2759"/>
<dbReference type="GO" id="GO:0005737">
    <property type="term" value="C:cytoplasm"/>
    <property type="evidence" value="ECO:0007669"/>
    <property type="project" value="TreeGrafter"/>
</dbReference>
<evidence type="ECO:0000313" key="3">
    <source>
        <dbReference type="Proteomes" id="UP000728185"/>
    </source>
</evidence>
<dbReference type="Gene3D" id="3.40.50.880">
    <property type="match status" value="1"/>
</dbReference>
<dbReference type="PANTHER" id="PTHR12835:SF5">
    <property type="entry name" value="BIOTIN--PROTEIN LIGASE"/>
    <property type="match status" value="1"/>
</dbReference>
<dbReference type="Pfam" id="PF09825">
    <property type="entry name" value="BPL_N"/>
    <property type="match status" value="1"/>
</dbReference>
<dbReference type="EMBL" id="LUCM01003906">
    <property type="protein sequence ID" value="KAA0195135.1"/>
    <property type="molecule type" value="Genomic_DNA"/>
</dbReference>
<feature type="domain" description="Biotin-protein ligase N-terminal" evidence="1">
    <location>
        <begin position="6"/>
        <end position="251"/>
    </location>
</feature>
<evidence type="ECO:0000259" key="1">
    <source>
        <dbReference type="Pfam" id="PF09825"/>
    </source>
</evidence>
<proteinExistence type="predicted"/>
<comment type="caution">
    <text evidence="2">The sequence shown here is derived from an EMBL/GenBank/DDBJ whole genome shotgun (WGS) entry which is preliminary data.</text>
</comment>
<dbReference type="PIRSF" id="PIRSF016642">
    <property type="entry name" value="UCP016642"/>
    <property type="match status" value="1"/>
</dbReference>
<dbReference type="InterPro" id="IPR015834">
    <property type="entry name" value="UCP016642"/>
</dbReference>
<sequence length="256" mass="28017">MSKNLIQVYQDVGSDAFSTQQLVKALKAFPGTYEVVQTTGELLRSHRSRLEDTALLCFGGGYDLGYLATVKSEGCHILRNYVHSGGRYLGLCAGAYFASQRCIFDEHGPNEVIGDRPLALFAGDAIGPYVPGFQYNSEEGSHAIQVVRRTSENRYSAIKEALCYINGGCAFQSTDWAQSKVLYTYGSSNNPAIVASRLGRGISVLSGVHLEYDPDDLDNLNAGEHSHAVACELRIDNDKRLALWHAVLSFLLNTVK</sequence>
<gene>
    <name evidence="2" type="ORF">FBUS_08480</name>
</gene>